<evidence type="ECO:0000256" key="2">
    <source>
        <dbReference type="ARBA" id="ARBA00022723"/>
    </source>
</evidence>
<dbReference type="AlphaFoldDB" id="A0A1G8H753"/>
<gene>
    <name evidence="6" type="ORF">SAMN05421850_101386</name>
</gene>
<dbReference type="STRING" id="490829.SAMN05421850_101386"/>
<organism evidence="6 7">
    <name type="scientific">Lutimaribacter saemankumensis</name>
    <dbReference type="NCBI Taxonomy" id="490829"/>
    <lineage>
        <taxon>Bacteria</taxon>
        <taxon>Pseudomonadati</taxon>
        <taxon>Pseudomonadota</taxon>
        <taxon>Alphaproteobacteria</taxon>
        <taxon>Rhodobacterales</taxon>
        <taxon>Roseobacteraceae</taxon>
        <taxon>Lutimaribacter</taxon>
    </lineage>
</organism>
<dbReference type="Proteomes" id="UP000199340">
    <property type="component" value="Unassembled WGS sequence"/>
</dbReference>
<sequence length="295" mass="31300">MRFLRWIILLGVLGALAAWMVSAPRPLPDDALAGLTGDAARGKAVFDAGGCASCHAAEGAEGSARLVLSGGRAFASPFGTFHAPNISSDPQAGIGGWSARDLANAMMRGVSPEGAHYYPAFPYTSYTRATTQDVVDLHAYLATLPADATPNRLHDLGFPFNIRRTLGFWKWLYLDDSWIVDGDLTAQEERGRYLAEALGHCGECHTPRGPLGGLDTANWLAGAPNPSGRGTIPNITPGGLDWSAVDIAAYLETGFTPEYDSAGGHMAEVVQNFAQLTDADRQAVAAYLKRVAARP</sequence>
<dbReference type="OrthoDB" id="9811281at2"/>
<dbReference type="RefSeq" id="WP_090025940.1">
    <property type="nucleotide sequence ID" value="NZ_FNEB01000001.1"/>
</dbReference>
<reference evidence="6 7" key="1">
    <citation type="submission" date="2016-10" db="EMBL/GenBank/DDBJ databases">
        <authorList>
            <person name="de Groot N.N."/>
        </authorList>
    </citation>
    <scope>NUCLEOTIDE SEQUENCE [LARGE SCALE GENOMIC DNA]</scope>
    <source>
        <strain evidence="6 7">DSM 28010</strain>
    </source>
</reference>
<evidence type="ECO:0000259" key="5">
    <source>
        <dbReference type="PROSITE" id="PS51007"/>
    </source>
</evidence>
<feature type="domain" description="Cytochrome c" evidence="5">
    <location>
        <begin position="37"/>
        <end position="145"/>
    </location>
</feature>
<keyword evidence="3 4" id="KW-0408">Iron</keyword>
<dbReference type="InterPro" id="IPR036909">
    <property type="entry name" value="Cyt_c-like_dom_sf"/>
</dbReference>
<dbReference type="InterPro" id="IPR009056">
    <property type="entry name" value="Cyt_c-like_dom"/>
</dbReference>
<accession>A0A1G8H753</accession>
<dbReference type="PANTHER" id="PTHR35008:SF8">
    <property type="entry name" value="ALCOHOL DEHYDROGENASE CYTOCHROME C SUBUNIT"/>
    <property type="match status" value="1"/>
</dbReference>
<evidence type="ECO:0000256" key="3">
    <source>
        <dbReference type="ARBA" id="ARBA00023004"/>
    </source>
</evidence>
<dbReference type="SUPFAM" id="SSF46626">
    <property type="entry name" value="Cytochrome c"/>
    <property type="match status" value="2"/>
</dbReference>
<keyword evidence="7" id="KW-1185">Reference proteome</keyword>
<dbReference type="PROSITE" id="PS51007">
    <property type="entry name" value="CYTC"/>
    <property type="match status" value="2"/>
</dbReference>
<protein>
    <submittedName>
        <fullName evidence="6">Cytochrome c, mono-and diheme variants</fullName>
    </submittedName>
</protein>
<dbReference type="Gene3D" id="1.10.760.10">
    <property type="entry name" value="Cytochrome c-like domain"/>
    <property type="match status" value="2"/>
</dbReference>
<keyword evidence="2 4" id="KW-0479">Metal-binding</keyword>
<dbReference type="EMBL" id="FNEB01000001">
    <property type="protein sequence ID" value="SDI02361.1"/>
    <property type="molecule type" value="Genomic_DNA"/>
</dbReference>
<evidence type="ECO:0000256" key="1">
    <source>
        <dbReference type="ARBA" id="ARBA00022617"/>
    </source>
</evidence>
<dbReference type="GO" id="GO:0020037">
    <property type="term" value="F:heme binding"/>
    <property type="evidence" value="ECO:0007669"/>
    <property type="project" value="InterPro"/>
</dbReference>
<evidence type="ECO:0000313" key="6">
    <source>
        <dbReference type="EMBL" id="SDI02361.1"/>
    </source>
</evidence>
<keyword evidence="1 4" id="KW-0349">Heme</keyword>
<dbReference type="Pfam" id="PF00034">
    <property type="entry name" value="Cytochrom_C"/>
    <property type="match status" value="2"/>
</dbReference>
<evidence type="ECO:0000256" key="4">
    <source>
        <dbReference type="PROSITE-ProRule" id="PRU00433"/>
    </source>
</evidence>
<dbReference type="PANTHER" id="PTHR35008">
    <property type="entry name" value="BLL4482 PROTEIN-RELATED"/>
    <property type="match status" value="1"/>
</dbReference>
<dbReference type="InterPro" id="IPR051459">
    <property type="entry name" value="Cytochrome_c-type_DH"/>
</dbReference>
<dbReference type="GO" id="GO:0046872">
    <property type="term" value="F:metal ion binding"/>
    <property type="evidence" value="ECO:0007669"/>
    <property type="project" value="UniProtKB-KW"/>
</dbReference>
<name>A0A1G8H753_9RHOB</name>
<feature type="domain" description="Cytochrome c" evidence="5">
    <location>
        <begin position="186"/>
        <end position="292"/>
    </location>
</feature>
<proteinExistence type="predicted"/>
<evidence type="ECO:0000313" key="7">
    <source>
        <dbReference type="Proteomes" id="UP000199340"/>
    </source>
</evidence>
<dbReference type="GO" id="GO:0009055">
    <property type="term" value="F:electron transfer activity"/>
    <property type="evidence" value="ECO:0007669"/>
    <property type="project" value="InterPro"/>
</dbReference>